<organism evidence="3 4">
    <name type="scientific">Nitrobacter winogradskyi</name>
    <name type="common">Nitrobacter agilis</name>
    <dbReference type="NCBI Taxonomy" id="913"/>
    <lineage>
        <taxon>Bacteria</taxon>
        <taxon>Pseudomonadati</taxon>
        <taxon>Pseudomonadota</taxon>
        <taxon>Alphaproteobacteria</taxon>
        <taxon>Hyphomicrobiales</taxon>
        <taxon>Nitrobacteraceae</taxon>
        <taxon>Nitrobacter</taxon>
    </lineage>
</organism>
<evidence type="ECO:0000259" key="2">
    <source>
        <dbReference type="Pfam" id="PF13579"/>
    </source>
</evidence>
<evidence type="ECO:0000259" key="1">
    <source>
        <dbReference type="Pfam" id="PF00534"/>
    </source>
</evidence>
<dbReference type="EMBL" id="BJNF01000061">
    <property type="protein sequence ID" value="GEC16383.1"/>
    <property type="molecule type" value="Genomic_DNA"/>
</dbReference>
<gene>
    <name evidence="3" type="ORF">NWI01_22750</name>
</gene>
<dbReference type="InterPro" id="IPR028098">
    <property type="entry name" value="Glyco_trans_4-like_N"/>
</dbReference>
<dbReference type="PANTHER" id="PTHR12526:SF622">
    <property type="entry name" value="GLYCOSYLTRANSFERASE (GROUP I)"/>
    <property type="match status" value="1"/>
</dbReference>
<evidence type="ECO:0000313" key="4">
    <source>
        <dbReference type="Proteomes" id="UP000318825"/>
    </source>
</evidence>
<dbReference type="SUPFAM" id="SSF53756">
    <property type="entry name" value="UDP-Glycosyltransferase/glycogen phosphorylase"/>
    <property type="match status" value="1"/>
</dbReference>
<dbReference type="Pfam" id="PF00534">
    <property type="entry name" value="Glycos_transf_1"/>
    <property type="match status" value="1"/>
</dbReference>
<dbReference type="GO" id="GO:0016757">
    <property type="term" value="F:glycosyltransferase activity"/>
    <property type="evidence" value="ECO:0007669"/>
    <property type="project" value="InterPro"/>
</dbReference>
<dbReference type="InterPro" id="IPR001296">
    <property type="entry name" value="Glyco_trans_1"/>
</dbReference>
<dbReference type="RefSeq" id="WP_141384016.1">
    <property type="nucleotide sequence ID" value="NZ_BJNF01000061.1"/>
</dbReference>
<accession>A0A4Y3WBT3</accession>
<feature type="domain" description="Glycosyl transferase family 1" evidence="1">
    <location>
        <begin position="217"/>
        <end position="379"/>
    </location>
</feature>
<dbReference type="OrthoDB" id="185319at2"/>
<dbReference type="Proteomes" id="UP000318825">
    <property type="component" value="Unassembled WGS sequence"/>
</dbReference>
<dbReference type="PANTHER" id="PTHR12526">
    <property type="entry name" value="GLYCOSYLTRANSFERASE"/>
    <property type="match status" value="1"/>
</dbReference>
<sequence>MRILYITQWFEPEPTVKGIVFAKALAERGHQIEIVTGFPNYPSGKTYPGYRIRYYKREVMDGIVVHRVPLYPSHNGSSVGRILNYFSFMASAALFSVFRARRFDVVCCYPPITGGLAAIVATWLSRRPFLIDIQDLWPDSVVKSGMAGTQRMEKILALMCKFVYRRAAGIVAQSNGIRTRLIERGVAPGKISVIYNWADELAAAPSGLADLSSYGFDGKFNIVYGGNLGRVQGLDVLVRAAHLARQKAPNLQLLLIGDGIESENLKQLVQHIGADNVRISPGVPRTMIGDIFAAADVLALHLWSDPLFRITIPQKTQFYMAMGKPILIGVEGEAAEYVTQADAGVAVPSDNVEAMADAMVQFSKMPKDRLADMGRRGREAYLRMFSFAIAIAQTESTFQKAIEVTRGRAT</sequence>
<name>A0A4Y3WBT3_NITWI</name>
<reference evidence="3 4" key="1">
    <citation type="submission" date="2019-06" db="EMBL/GenBank/DDBJ databases">
        <title>Whole genome shotgun sequence of Nitrobacter winogradskyi NBRC 14297.</title>
        <authorList>
            <person name="Hosoyama A."/>
            <person name="Uohara A."/>
            <person name="Ohji S."/>
            <person name="Ichikawa N."/>
        </authorList>
    </citation>
    <scope>NUCLEOTIDE SEQUENCE [LARGE SCALE GENOMIC DNA]</scope>
    <source>
        <strain evidence="3 4">NBRC 14297</strain>
    </source>
</reference>
<dbReference type="CDD" id="cd03794">
    <property type="entry name" value="GT4_WbuB-like"/>
    <property type="match status" value="1"/>
</dbReference>
<dbReference type="Gene3D" id="3.40.50.2000">
    <property type="entry name" value="Glycogen Phosphorylase B"/>
    <property type="match status" value="2"/>
</dbReference>
<evidence type="ECO:0000313" key="3">
    <source>
        <dbReference type="EMBL" id="GEC16383.1"/>
    </source>
</evidence>
<keyword evidence="3" id="KW-0808">Transferase</keyword>
<dbReference type="Pfam" id="PF13579">
    <property type="entry name" value="Glyco_trans_4_4"/>
    <property type="match status" value="1"/>
</dbReference>
<feature type="domain" description="Glycosyltransferase subfamily 4-like N-terminal" evidence="2">
    <location>
        <begin position="22"/>
        <end position="197"/>
    </location>
</feature>
<comment type="caution">
    <text evidence="3">The sequence shown here is derived from an EMBL/GenBank/DDBJ whole genome shotgun (WGS) entry which is preliminary data.</text>
</comment>
<dbReference type="AlphaFoldDB" id="A0A4Y3WBT3"/>
<protein>
    <submittedName>
        <fullName evidence="3">Glycosyltransferase WbuB</fullName>
    </submittedName>
</protein>
<proteinExistence type="predicted"/>